<dbReference type="GO" id="GO:0005886">
    <property type="term" value="C:plasma membrane"/>
    <property type="evidence" value="ECO:0007669"/>
    <property type="project" value="TreeGrafter"/>
</dbReference>
<comment type="pathway">
    <text evidence="2">Siderophore biosynthesis; enterobactin biosynthesis.</text>
</comment>
<feature type="binding site" evidence="12">
    <location>
        <position position="145"/>
    </location>
    <ligand>
        <name>CoA</name>
        <dbReference type="ChEBI" id="CHEBI:57287"/>
    </ligand>
</feature>
<evidence type="ECO:0000256" key="13">
    <source>
        <dbReference type="PIRSR" id="PIRSR603542-2"/>
    </source>
</evidence>
<evidence type="ECO:0000256" key="7">
    <source>
        <dbReference type="ARBA" id="ARBA00023191"/>
    </source>
</evidence>
<reference evidence="15" key="1">
    <citation type="submission" date="2023-10" db="EMBL/GenBank/DDBJ databases">
        <title>Characterization and whole genome sequencing of a novel strain of Bergeyella porcorum QD2021 isolated from pig.</title>
        <authorList>
            <person name="Liu G."/>
            <person name="Chen C."/>
            <person name="Han X."/>
        </authorList>
    </citation>
    <scope>NUCLEOTIDE SEQUENCE</scope>
    <source>
        <strain evidence="15">QD2021</strain>
    </source>
</reference>
<evidence type="ECO:0000256" key="11">
    <source>
        <dbReference type="ARBA" id="ARBA00049191"/>
    </source>
</evidence>
<evidence type="ECO:0000259" key="14">
    <source>
        <dbReference type="Pfam" id="PF01648"/>
    </source>
</evidence>
<keyword evidence="7" id="KW-0259">Enterobactin biosynthesis</keyword>
<keyword evidence="16" id="KW-1185">Reference proteome</keyword>
<evidence type="ECO:0000256" key="9">
    <source>
        <dbReference type="ARBA" id="ARBA00031996"/>
    </source>
</evidence>
<organism evidence="15 16">
    <name type="scientific">Bergeyella porcorum</name>
    <dbReference type="NCBI Taxonomy" id="1735111"/>
    <lineage>
        <taxon>Bacteria</taxon>
        <taxon>Pseudomonadati</taxon>
        <taxon>Bacteroidota</taxon>
        <taxon>Flavobacteriia</taxon>
        <taxon>Flavobacteriales</taxon>
        <taxon>Weeksellaceae</taxon>
        <taxon>Bergeyella</taxon>
    </lineage>
</organism>
<evidence type="ECO:0000256" key="10">
    <source>
        <dbReference type="ARBA" id="ARBA00049176"/>
    </source>
</evidence>
<comment type="catalytic activity">
    <reaction evidence="10">
        <text>apo-[aryl-carrier protein] + CoA = holo-[aryl-carrier protein] + adenosine 3',5'-bisphosphate + H(+)</text>
        <dbReference type="Rhea" id="RHEA:48404"/>
        <dbReference type="Rhea" id="RHEA-COMP:15903"/>
        <dbReference type="Rhea" id="RHEA-COMP:17557"/>
        <dbReference type="ChEBI" id="CHEBI:15378"/>
        <dbReference type="ChEBI" id="CHEBI:29999"/>
        <dbReference type="ChEBI" id="CHEBI:57287"/>
        <dbReference type="ChEBI" id="CHEBI:58343"/>
        <dbReference type="ChEBI" id="CHEBI:64479"/>
    </reaction>
</comment>
<proteinExistence type="inferred from homology"/>
<dbReference type="GO" id="GO:0009239">
    <property type="term" value="P:enterobactin biosynthetic process"/>
    <property type="evidence" value="ECO:0007669"/>
    <property type="project" value="UniProtKB-KW"/>
</dbReference>
<dbReference type="EMBL" id="CP136426">
    <property type="protein sequence ID" value="WOC50989.1"/>
    <property type="molecule type" value="Genomic_DNA"/>
</dbReference>
<keyword evidence="13" id="KW-0479">Metal-binding</keyword>
<feature type="domain" description="4'-phosphopantetheinyl transferase" evidence="14">
    <location>
        <begin position="101"/>
        <end position="157"/>
    </location>
</feature>
<dbReference type="GO" id="GO:0009366">
    <property type="term" value="C:enterobactin synthetase complex"/>
    <property type="evidence" value="ECO:0007669"/>
    <property type="project" value="InterPro"/>
</dbReference>
<keyword evidence="13" id="KW-0460">Magnesium</keyword>
<dbReference type="InterPro" id="IPR037143">
    <property type="entry name" value="4-PPantetheinyl_Trfase_dom_sf"/>
</dbReference>
<evidence type="ECO:0000256" key="8">
    <source>
        <dbReference type="ARBA" id="ARBA00029894"/>
    </source>
</evidence>
<dbReference type="PANTHER" id="PTHR38096">
    <property type="entry name" value="ENTEROBACTIN SYNTHASE COMPONENT D"/>
    <property type="match status" value="1"/>
</dbReference>
<comment type="catalytic activity">
    <reaction evidence="11">
        <text>apo-[peptidyl-carrier protein] + CoA = holo-[peptidyl-carrier protein] + adenosine 3',5'-bisphosphate + H(+)</text>
        <dbReference type="Rhea" id="RHEA:46228"/>
        <dbReference type="Rhea" id="RHEA-COMP:11479"/>
        <dbReference type="Rhea" id="RHEA-COMP:11480"/>
        <dbReference type="ChEBI" id="CHEBI:15378"/>
        <dbReference type="ChEBI" id="CHEBI:29999"/>
        <dbReference type="ChEBI" id="CHEBI:57287"/>
        <dbReference type="ChEBI" id="CHEBI:58343"/>
        <dbReference type="ChEBI" id="CHEBI:64479"/>
    </reaction>
</comment>
<dbReference type="Proteomes" id="UP001432059">
    <property type="component" value="Chromosome"/>
</dbReference>
<protein>
    <recommendedName>
        <fullName evidence="5">Enterobactin synthase component D</fullName>
    </recommendedName>
    <alternativeName>
        <fullName evidence="8">4'-phosphopantetheinyl transferase EntD</fullName>
    </alternativeName>
    <alternativeName>
        <fullName evidence="9">Enterochelin synthase D</fullName>
    </alternativeName>
</protein>
<comment type="similarity">
    <text evidence="3">Belongs to the P-Pant transferase superfamily. EntD family.</text>
</comment>
<evidence type="ECO:0000313" key="15">
    <source>
        <dbReference type="EMBL" id="WOC50989.1"/>
    </source>
</evidence>
<keyword evidence="6 15" id="KW-0808">Transferase</keyword>
<dbReference type="AlphaFoldDB" id="A0AAU0EYP8"/>
<dbReference type="GO" id="GO:0000287">
    <property type="term" value="F:magnesium ion binding"/>
    <property type="evidence" value="ECO:0007669"/>
    <property type="project" value="InterPro"/>
</dbReference>
<dbReference type="KEGG" id="bpor:BPO_0342"/>
<feature type="binding site" evidence="12">
    <location>
        <position position="54"/>
    </location>
    <ligand>
        <name>CoA</name>
        <dbReference type="ChEBI" id="CHEBI:57287"/>
    </ligand>
</feature>
<gene>
    <name evidence="15" type="ORF">BPO_0342</name>
</gene>
<sequence>MPLYQELSLQDTTILIWKYDETDVLNMEKLLPPEQRERVNAMHPKKQCEHLMVRQMLKLKLPQHQIVYEDNGQPRLSPEDFKISITHSFPWAAVAIATQNIGIDWEKIQPKILNIKHKFLTDREQEWLPSDRETEYLTVIWAIKEALYKLHSSKYWSLKKHYEVEPFSLNNLSSIQCCVFDEQFTDVYTAKVSPMEDGYFAVVGYITH</sequence>
<evidence type="ECO:0000256" key="12">
    <source>
        <dbReference type="PIRSR" id="PIRSR603542-1"/>
    </source>
</evidence>
<dbReference type="InterPro" id="IPR008278">
    <property type="entry name" value="4-PPantetheinyl_Trfase_dom"/>
</dbReference>
<dbReference type="GO" id="GO:0008897">
    <property type="term" value="F:holo-[acyl-carrier-protein] synthase activity"/>
    <property type="evidence" value="ECO:0007669"/>
    <property type="project" value="InterPro"/>
</dbReference>
<feature type="binding site" evidence="12">
    <location>
        <position position="104"/>
    </location>
    <ligand>
        <name>CoA</name>
        <dbReference type="ChEBI" id="CHEBI:57287"/>
    </ligand>
</feature>
<dbReference type="SUPFAM" id="SSF56214">
    <property type="entry name" value="4'-phosphopantetheinyl transferase"/>
    <property type="match status" value="2"/>
</dbReference>
<feature type="binding site" evidence="13">
    <location>
        <position position="106"/>
    </location>
    <ligand>
        <name>Mg(2+)</name>
        <dbReference type="ChEBI" id="CHEBI:18420"/>
    </ligand>
</feature>
<evidence type="ECO:0000256" key="2">
    <source>
        <dbReference type="ARBA" id="ARBA00004993"/>
    </source>
</evidence>
<feature type="binding site" evidence="12">
    <location>
        <position position="149"/>
    </location>
    <ligand>
        <name>CoA</name>
        <dbReference type="ChEBI" id="CHEBI:57287"/>
    </ligand>
</feature>
<evidence type="ECO:0000256" key="5">
    <source>
        <dbReference type="ARBA" id="ARBA00019087"/>
    </source>
</evidence>
<dbReference type="InterPro" id="IPR003542">
    <property type="entry name" value="Enbac_synth_compD-like"/>
</dbReference>
<dbReference type="Gene3D" id="3.90.470.20">
    <property type="entry name" value="4'-phosphopantetheinyl transferase domain"/>
    <property type="match status" value="1"/>
</dbReference>
<comment type="subunit">
    <text evidence="4">EntB, EntD, EntE, and EntF form a multienzyme complex called enterobactin synthase.</text>
</comment>
<dbReference type="RefSeq" id="WP_327984676.1">
    <property type="nucleotide sequence ID" value="NZ_CP136426.1"/>
</dbReference>
<evidence type="ECO:0000256" key="3">
    <source>
        <dbReference type="ARBA" id="ARBA00008342"/>
    </source>
</evidence>
<comment type="cofactor">
    <cofactor evidence="13">
        <name>Mg(2+)</name>
        <dbReference type="ChEBI" id="CHEBI:18420"/>
    </cofactor>
</comment>
<dbReference type="Pfam" id="PF01648">
    <property type="entry name" value="ACPS"/>
    <property type="match status" value="1"/>
</dbReference>
<evidence type="ECO:0000256" key="1">
    <source>
        <dbReference type="ARBA" id="ARBA00003937"/>
    </source>
</evidence>
<name>A0AAU0EYP8_9FLAO</name>
<feature type="binding site" evidence="13">
    <location>
        <position position="104"/>
    </location>
    <ligand>
        <name>Mg(2+)</name>
        <dbReference type="ChEBI" id="CHEBI:18420"/>
    </ligand>
</feature>
<evidence type="ECO:0000256" key="4">
    <source>
        <dbReference type="ARBA" id="ARBA00011503"/>
    </source>
</evidence>
<accession>A0AAU0EYP8</accession>
<evidence type="ECO:0000256" key="6">
    <source>
        <dbReference type="ARBA" id="ARBA00022679"/>
    </source>
</evidence>
<dbReference type="PANTHER" id="PTHR38096:SF1">
    <property type="entry name" value="ENTEROBACTIN SYNTHASE COMPONENT D"/>
    <property type="match status" value="1"/>
</dbReference>
<comment type="function">
    <text evidence="1">Involved in the biosynthesis of the siderophore enterobactin (enterochelin), which is a macrocyclic trimeric lactone of N-(2,3-dihydroxybenzoyl)-serine. The serine trilactone serves as a scaffolding for the three catechol functionalities that provide hexadentate coordination for the tightly ligated iron(2+) atoms. Plays an essential role in the assembly of the enterobactin by catalyzing the transfer of the 4'-phosphopantetheine (Ppant) moiety from coenzyme A to the apo-domains of both EntB (ArCP domain) and EntF (PCP domain) to yield their holo-forms which make them competent for the activation of 2,3-dihydroxybenzoate (DHB) and L-serine, respectively.</text>
</comment>
<feature type="binding site" evidence="12">
    <location>
        <begin position="86"/>
        <end position="87"/>
    </location>
    <ligand>
        <name>CoA</name>
        <dbReference type="ChEBI" id="CHEBI:57287"/>
    </ligand>
</feature>
<evidence type="ECO:0000313" key="16">
    <source>
        <dbReference type="Proteomes" id="UP001432059"/>
    </source>
</evidence>